<protein>
    <recommendedName>
        <fullName evidence="5">[Ribosomal protein bS18]-alanine N-acetyltransferase</fullName>
        <ecNumber evidence="5">2.3.1.266</ecNumber>
    </recommendedName>
</protein>
<comment type="caution">
    <text evidence="7">The sequence shown here is derived from an EMBL/GenBank/DDBJ whole genome shotgun (WGS) entry which is preliminary data.</text>
</comment>
<evidence type="ECO:0000313" key="7">
    <source>
        <dbReference type="EMBL" id="NKI16290.1"/>
    </source>
</evidence>
<gene>
    <name evidence="7" type="primary">rimI</name>
    <name evidence="7" type="ORF">HCU74_02540</name>
</gene>
<dbReference type="RefSeq" id="WP_168448817.1">
    <property type="nucleotide sequence ID" value="NZ_JAAWWK010000001.1"/>
</dbReference>
<dbReference type="PROSITE" id="PS51186">
    <property type="entry name" value="GNAT"/>
    <property type="match status" value="1"/>
</dbReference>
<comment type="catalytic activity">
    <reaction evidence="5">
        <text>N-terminal L-alanyl-[ribosomal protein bS18] + acetyl-CoA = N-terminal N(alpha)-acetyl-L-alanyl-[ribosomal protein bS18] + CoA + H(+)</text>
        <dbReference type="Rhea" id="RHEA:43756"/>
        <dbReference type="Rhea" id="RHEA-COMP:10676"/>
        <dbReference type="Rhea" id="RHEA-COMP:10677"/>
        <dbReference type="ChEBI" id="CHEBI:15378"/>
        <dbReference type="ChEBI" id="CHEBI:57287"/>
        <dbReference type="ChEBI" id="CHEBI:57288"/>
        <dbReference type="ChEBI" id="CHEBI:64718"/>
        <dbReference type="ChEBI" id="CHEBI:83683"/>
        <dbReference type="EC" id="2.3.1.266"/>
    </reaction>
</comment>
<dbReference type="SUPFAM" id="SSF55729">
    <property type="entry name" value="Acyl-CoA N-acyltransferases (Nat)"/>
    <property type="match status" value="1"/>
</dbReference>
<organism evidence="7 8">
    <name type="scientific">Spongiibacter thalassae</name>
    <dbReference type="NCBI Taxonomy" id="2721624"/>
    <lineage>
        <taxon>Bacteria</taxon>
        <taxon>Pseudomonadati</taxon>
        <taxon>Pseudomonadota</taxon>
        <taxon>Gammaproteobacteria</taxon>
        <taxon>Cellvibrionales</taxon>
        <taxon>Spongiibacteraceae</taxon>
        <taxon>Spongiibacter</taxon>
    </lineage>
</organism>
<dbReference type="InterPro" id="IPR000182">
    <property type="entry name" value="GNAT_dom"/>
</dbReference>
<dbReference type="InterPro" id="IPR050680">
    <property type="entry name" value="YpeA/RimI_acetyltransf"/>
</dbReference>
<keyword evidence="7" id="KW-0689">Ribosomal protein</keyword>
<evidence type="ECO:0000256" key="4">
    <source>
        <dbReference type="ARBA" id="ARBA00023315"/>
    </source>
</evidence>
<dbReference type="CDD" id="cd04301">
    <property type="entry name" value="NAT_SF"/>
    <property type="match status" value="1"/>
</dbReference>
<proteinExistence type="inferred from homology"/>
<dbReference type="Pfam" id="PF00583">
    <property type="entry name" value="Acetyltransf_1"/>
    <property type="match status" value="1"/>
</dbReference>
<dbReference type="InterPro" id="IPR006464">
    <property type="entry name" value="AcTrfase_RimI/Ard1"/>
</dbReference>
<dbReference type="PANTHER" id="PTHR43420:SF51">
    <property type="entry name" value="PEPTIDYL-LYSINE N-ACETYLTRANSFERASE YIAC"/>
    <property type="match status" value="1"/>
</dbReference>
<feature type="domain" description="N-acetyltransferase" evidence="6">
    <location>
        <begin position="1"/>
        <end position="145"/>
    </location>
</feature>
<evidence type="ECO:0000313" key="8">
    <source>
        <dbReference type="Proteomes" id="UP000765845"/>
    </source>
</evidence>
<keyword evidence="2 5" id="KW-0963">Cytoplasm</keyword>
<dbReference type="Proteomes" id="UP000765845">
    <property type="component" value="Unassembled WGS sequence"/>
</dbReference>
<dbReference type="InterPro" id="IPR016181">
    <property type="entry name" value="Acyl_CoA_acyltransferase"/>
</dbReference>
<dbReference type="PANTHER" id="PTHR43420">
    <property type="entry name" value="ACETYLTRANSFERASE"/>
    <property type="match status" value="1"/>
</dbReference>
<comment type="function">
    <text evidence="5">Acetylates the N-terminal alanine of ribosomal protein bS18.</text>
</comment>
<accession>A0ABX1GBE4</accession>
<keyword evidence="3" id="KW-0808">Transferase</keyword>
<evidence type="ECO:0000259" key="6">
    <source>
        <dbReference type="PROSITE" id="PS51186"/>
    </source>
</evidence>
<evidence type="ECO:0000256" key="1">
    <source>
        <dbReference type="ARBA" id="ARBA00005395"/>
    </source>
</evidence>
<name>A0ABX1GBE4_9GAMM</name>
<dbReference type="Gene3D" id="3.40.630.30">
    <property type="match status" value="1"/>
</dbReference>
<dbReference type="EMBL" id="JAAWWK010000001">
    <property type="protein sequence ID" value="NKI16290.1"/>
    <property type="molecule type" value="Genomic_DNA"/>
</dbReference>
<reference evidence="7 8" key="1">
    <citation type="submission" date="2020-04" db="EMBL/GenBank/DDBJ databases">
        <authorList>
            <person name="Yoon J."/>
        </authorList>
    </citation>
    <scope>NUCLEOTIDE SEQUENCE [LARGE SCALE GENOMIC DNA]</scope>
    <source>
        <strain evidence="7 8">KMU-166</strain>
    </source>
</reference>
<keyword evidence="7" id="KW-0687">Ribonucleoprotein</keyword>
<keyword evidence="8" id="KW-1185">Reference proteome</keyword>
<comment type="similarity">
    <text evidence="1 5">Belongs to the acetyltransferase family. RimI subfamily.</text>
</comment>
<comment type="subcellular location">
    <subcellularLocation>
        <location evidence="5">Cytoplasm</location>
    </subcellularLocation>
</comment>
<dbReference type="NCBIfam" id="TIGR01575">
    <property type="entry name" value="rimI"/>
    <property type="match status" value="1"/>
</dbReference>
<evidence type="ECO:0000256" key="5">
    <source>
        <dbReference type="RuleBase" id="RU363094"/>
    </source>
</evidence>
<keyword evidence="4" id="KW-0012">Acyltransferase</keyword>
<evidence type="ECO:0000256" key="2">
    <source>
        <dbReference type="ARBA" id="ARBA00022490"/>
    </source>
</evidence>
<evidence type="ECO:0000256" key="3">
    <source>
        <dbReference type="ARBA" id="ARBA00022679"/>
    </source>
</evidence>
<dbReference type="EC" id="2.3.1.266" evidence="5"/>
<dbReference type="GO" id="GO:0005840">
    <property type="term" value="C:ribosome"/>
    <property type="evidence" value="ECO:0007669"/>
    <property type="project" value="UniProtKB-KW"/>
</dbReference>
<sequence length="149" mass="16659">MKMVPLEIRDLAECIQLSQRSDPFSWPDDIWRRSLRDDHCLGLVVGGELLAVAAFSLVLDELSLLNVVVDRSARRQGLGRQLLIEGVEWMQQFGALRCVLEVRVSNSSAIALYRSLGFAEDGIRKNYYPLEGGRENALLMSADLPLAVD</sequence>